<protein>
    <submittedName>
        <fullName evidence="2">Uncharacterized protein</fullName>
    </submittedName>
</protein>
<keyword evidence="1" id="KW-0472">Membrane</keyword>
<proteinExistence type="predicted"/>
<gene>
    <name evidence="2" type="ORF">METZ01_LOCUS461484</name>
</gene>
<feature type="non-terminal residue" evidence="2">
    <location>
        <position position="76"/>
    </location>
</feature>
<name>A0A383AM52_9ZZZZ</name>
<evidence type="ECO:0000313" key="2">
    <source>
        <dbReference type="EMBL" id="SVE08630.1"/>
    </source>
</evidence>
<feature type="transmembrane region" description="Helical" evidence="1">
    <location>
        <begin position="21"/>
        <end position="46"/>
    </location>
</feature>
<organism evidence="2">
    <name type="scientific">marine metagenome</name>
    <dbReference type="NCBI Taxonomy" id="408172"/>
    <lineage>
        <taxon>unclassified sequences</taxon>
        <taxon>metagenomes</taxon>
        <taxon>ecological metagenomes</taxon>
    </lineage>
</organism>
<reference evidence="2" key="1">
    <citation type="submission" date="2018-05" db="EMBL/GenBank/DDBJ databases">
        <authorList>
            <person name="Lanie J.A."/>
            <person name="Ng W.-L."/>
            <person name="Kazmierczak K.M."/>
            <person name="Andrzejewski T.M."/>
            <person name="Davidsen T.M."/>
            <person name="Wayne K.J."/>
            <person name="Tettelin H."/>
            <person name="Glass J.I."/>
            <person name="Rusch D."/>
            <person name="Podicherti R."/>
            <person name="Tsui H.-C.T."/>
            <person name="Winkler M.E."/>
        </authorList>
    </citation>
    <scope>NUCLEOTIDE SEQUENCE</scope>
</reference>
<keyword evidence="1" id="KW-0812">Transmembrane</keyword>
<keyword evidence="1" id="KW-1133">Transmembrane helix</keyword>
<dbReference type="AlphaFoldDB" id="A0A383AM52"/>
<evidence type="ECO:0000256" key="1">
    <source>
        <dbReference type="SAM" id="Phobius"/>
    </source>
</evidence>
<feature type="transmembrane region" description="Helical" evidence="1">
    <location>
        <begin position="58"/>
        <end position="75"/>
    </location>
</feature>
<dbReference type="EMBL" id="UINC01193160">
    <property type="protein sequence ID" value="SVE08630.1"/>
    <property type="molecule type" value="Genomic_DNA"/>
</dbReference>
<sequence length="76" mass="8253">MLIVGAWLIPLLKGRLKRTAMLVLPAAALVDCLLMMPGTYGVASFLGQELVFGRVDSLSLVFSYVFSLMALLGMVY</sequence>
<accession>A0A383AM52</accession>